<dbReference type="EMBL" id="BART01016298">
    <property type="protein sequence ID" value="GAG79950.1"/>
    <property type="molecule type" value="Genomic_DNA"/>
</dbReference>
<gene>
    <name evidence="1" type="ORF">S01H4_31389</name>
</gene>
<protein>
    <submittedName>
        <fullName evidence="1">Uncharacterized protein</fullName>
    </submittedName>
</protein>
<accession>X1AC31</accession>
<name>X1AC31_9ZZZZ</name>
<organism evidence="1">
    <name type="scientific">marine sediment metagenome</name>
    <dbReference type="NCBI Taxonomy" id="412755"/>
    <lineage>
        <taxon>unclassified sequences</taxon>
        <taxon>metagenomes</taxon>
        <taxon>ecological metagenomes</taxon>
    </lineage>
</organism>
<proteinExistence type="predicted"/>
<reference evidence="1" key="1">
    <citation type="journal article" date="2014" name="Front. Microbiol.">
        <title>High frequency of phylogenetically diverse reductive dehalogenase-homologous genes in deep subseafloor sedimentary metagenomes.</title>
        <authorList>
            <person name="Kawai M."/>
            <person name="Futagami T."/>
            <person name="Toyoda A."/>
            <person name="Takaki Y."/>
            <person name="Nishi S."/>
            <person name="Hori S."/>
            <person name="Arai W."/>
            <person name="Tsubouchi T."/>
            <person name="Morono Y."/>
            <person name="Uchiyama I."/>
            <person name="Ito T."/>
            <person name="Fujiyama A."/>
            <person name="Inagaki F."/>
            <person name="Takami H."/>
        </authorList>
    </citation>
    <scope>NUCLEOTIDE SEQUENCE</scope>
    <source>
        <strain evidence="1">Expedition CK06-06</strain>
    </source>
</reference>
<comment type="caution">
    <text evidence="1">The sequence shown here is derived from an EMBL/GenBank/DDBJ whole genome shotgun (WGS) entry which is preliminary data.</text>
</comment>
<evidence type="ECO:0000313" key="1">
    <source>
        <dbReference type="EMBL" id="GAG79950.1"/>
    </source>
</evidence>
<dbReference type="AlphaFoldDB" id="X1AC31"/>
<sequence>MKNAQNLEFFLKFKEKYSLLYRKIKELLYNFKFDSIIYFDRIDILAKNILNQYNLIERQILIRCLIFEIDPELIKYFEIFPHNNILNLKSKRNEYNKNQNFDYFCLEKSTLDVLNHIEKLEGSFKLFE</sequence>